<keyword evidence="4" id="KW-0186">Copper</keyword>
<comment type="subcellular location">
    <subcellularLocation>
        <location evidence="1">Cell envelope</location>
    </subcellularLocation>
</comment>
<dbReference type="KEGG" id="ahm:TL08_06260"/>
<evidence type="ECO:0000256" key="1">
    <source>
        <dbReference type="ARBA" id="ARBA00004196"/>
    </source>
</evidence>
<reference evidence="9" key="1">
    <citation type="submission" date="2016-03" db="EMBL/GenBank/DDBJ databases">
        <title>Complete genome sequence of the type strain Actinoalloteichus hymeniacidonis DSM 45092.</title>
        <authorList>
            <person name="Schaffert L."/>
            <person name="Albersmeier A."/>
            <person name="Winkler A."/>
            <person name="Kalinowski J."/>
            <person name="Zotchev S."/>
            <person name="Ruckert C."/>
        </authorList>
    </citation>
    <scope>NUCLEOTIDE SEQUENCE [LARGE SCALE GENOMIC DNA]</scope>
    <source>
        <strain evidence="9">HPA177(T) (DSM 45092(T))</strain>
    </source>
</reference>
<dbReference type="GO" id="GO:0005886">
    <property type="term" value="C:plasma membrane"/>
    <property type="evidence" value="ECO:0007669"/>
    <property type="project" value="TreeGrafter"/>
</dbReference>
<keyword evidence="9" id="KW-1185">Reference proteome</keyword>
<evidence type="ECO:0000313" key="8">
    <source>
        <dbReference type="EMBL" id="AOS62077.1"/>
    </source>
</evidence>
<accession>A0AAC9HMV2</accession>
<gene>
    <name evidence="8" type="ORF">TL08_06260</name>
</gene>
<dbReference type="PANTHER" id="PTHR34820">
    <property type="entry name" value="INNER MEMBRANE PROTEIN YEBZ"/>
    <property type="match status" value="1"/>
</dbReference>
<dbReference type="GO" id="GO:0042597">
    <property type="term" value="C:periplasmic space"/>
    <property type="evidence" value="ECO:0007669"/>
    <property type="project" value="InterPro"/>
</dbReference>
<evidence type="ECO:0000256" key="4">
    <source>
        <dbReference type="ARBA" id="ARBA00023008"/>
    </source>
</evidence>
<keyword evidence="3 6" id="KW-0732">Signal</keyword>
<evidence type="ECO:0000256" key="3">
    <source>
        <dbReference type="ARBA" id="ARBA00022729"/>
    </source>
</evidence>
<dbReference type="InterPro" id="IPR032694">
    <property type="entry name" value="CopC/D"/>
</dbReference>
<dbReference type="PANTHER" id="PTHR34820:SF4">
    <property type="entry name" value="INNER MEMBRANE PROTEIN YEBZ"/>
    <property type="match status" value="1"/>
</dbReference>
<dbReference type="Gene3D" id="2.60.40.1220">
    <property type="match status" value="1"/>
</dbReference>
<sequence>MRTFRMLGAAFIASAVLVLGTALPASAHDELISSNPTDGQQLDAAPEVVSLSFSADVLTIGAAIIVVDESGTDWVTGEPEVRDGAVTAELEPGLAEAGYEIRWRVVSSDGHPISGIIPFTIGDGQPLSRAAMATNVEQQGQDQDQEAQSTQETEGNLRVPLIGAAGAVTSAALFALVHFLRRRTRDGASDDSPQTGVGN</sequence>
<proteinExistence type="predicted"/>
<evidence type="ECO:0000313" key="9">
    <source>
        <dbReference type="Proteomes" id="UP000095210"/>
    </source>
</evidence>
<keyword evidence="5" id="KW-0472">Membrane</keyword>
<name>A0AAC9HMV2_9PSEU</name>
<evidence type="ECO:0000256" key="5">
    <source>
        <dbReference type="SAM" id="Phobius"/>
    </source>
</evidence>
<feature type="transmembrane region" description="Helical" evidence="5">
    <location>
        <begin position="159"/>
        <end position="180"/>
    </location>
</feature>
<feature type="signal peptide" evidence="6">
    <location>
        <begin position="1"/>
        <end position="27"/>
    </location>
</feature>
<organism evidence="8 9">
    <name type="scientific">Actinoalloteichus hymeniacidonis</name>
    <dbReference type="NCBI Taxonomy" id="340345"/>
    <lineage>
        <taxon>Bacteria</taxon>
        <taxon>Bacillati</taxon>
        <taxon>Actinomycetota</taxon>
        <taxon>Actinomycetes</taxon>
        <taxon>Pseudonocardiales</taxon>
        <taxon>Pseudonocardiaceae</taxon>
        <taxon>Actinoalloteichus</taxon>
    </lineage>
</organism>
<dbReference type="GO" id="GO:0005507">
    <property type="term" value="F:copper ion binding"/>
    <property type="evidence" value="ECO:0007669"/>
    <property type="project" value="InterPro"/>
</dbReference>
<keyword evidence="2" id="KW-0479">Metal-binding</keyword>
<dbReference type="InterPro" id="IPR007348">
    <property type="entry name" value="CopC_dom"/>
</dbReference>
<keyword evidence="5" id="KW-0812">Transmembrane</keyword>
<evidence type="ECO:0000259" key="7">
    <source>
        <dbReference type="Pfam" id="PF04234"/>
    </source>
</evidence>
<protein>
    <recommendedName>
        <fullName evidence="7">CopC domain-containing protein</fullName>
    </recommendedName>
</protein>
<dbReference type="InterPro" id="IPR014755">
    <property type="entry name" value="Cu-Rt/internalin_Ig-like"/>
</dbReference>
<dbReference type="RefSeq" id="WP_069847283.1">
    <property type="nucleotide sequence ID" value="NZ_CP014859.1"/>
</dbReference>
<feature type="chain" id="PRO_5042074931" description="CopC domain-containing protein" evidence="6">
    <location>
        <begin position="28"/>
        <end position="199"/>
    </location>
</feature>
<dbReference type="EMBL" id="CP014859">
    <property type="protein sequence ID" value="AOS62077.1"/>
    <property type="molecule type" value="Genomic_DNA"/>
</dbReference>
<dbReference type="Pfam" id="PF04234">
    <property type="entry name" value="CopC"/>
    <property type="match status" value="1"/>
</dbReference>
<dbReference type="GO" id="GO:0046688">
    <property type="term" value="P:response to copper ion"/>
    <property type="evidence" value="ECO:0007669"/>
    <property type="project" value="InterPro"/>
</dbReference>
<evidence type="ECO:0000256" key="2">
    <source>
        <dbReference type="ARBA" id="ARBA00022723"/>
    </source>
</evidence>
<dbReference type="GO" id="GO:0030313">
    <property type="term" value="C:cell envelope"/>
    <property type="evidence" value="ECO:0007669"/>
    <property type="project" value="UniProtKB-SubCell"/>
</dbReference>
<dbReference type="InterPro" id="IPR014756">
    <property type="entry name" value="Ig_E-set"/>
</dbReference>
<feature type="domain" description="CopC" evidence="7">
    <location>
        <begin position="28"/>
        <end position="121"/>
    </location>
</feature>
<dbReference type="AlphaFoldDB" id="A0AAC9HMV2"/>
<keyword evidence="5" id="KW-1133">Transmembrane helix</keyword>
<dbReference type="SUPFAM" id="SSF81296">
    <property type="entry name" value="E set domains"/>
    <property type="match status" value="1"/>
</dbReference>
<dbReference type="Proteomes" id="UP000095210">
    <property type="component" value="Chromosome"/>
</dbReference>
<dbReference type="GO" id="GO:0006825">
    <property type="term" value="P:copper ion transport"/>
    <property type="evidence" value="ECO:0007669"/>
    <property type="project" value="InterPro"/>
</dbReference>
<evidence type="ECO:0000256" key="6">
    <source>
        <dbReference type="SAM" id="SignalP"/>
    </source>
</evidence>